<evidence type="ECO:0000313" key="1">
    <source>
        <dbReference type="EMBL" id="CAI0416885.1"/>
    </source>
</evidence>
<proteinExistence type="predicted"/>
<sequence length="127" mass="14508">MPPTDAYYCQHVILVARGVTRTAVFPVIGFRLAAFSRRCHASFLFSAKTLSCSSSSLNWARHDRKSCSSISENIFLMLRVKLSTPWFQWFCAFFSNAGNMIGRITCRLCAIKFTIWSLFHKKRARSA</sequence>
<organism evidence="1 2">
    <name type="scientific">Linum tenue</name>
    <dbReference type="NCBI Taxonomy" id="586396"/>
    <lineage>
        <taxon>Eukaryota</taxon>
        <taxon>Viridiplantae</taxon>
        <taxon>Streptophyta</taxon>
        <taxon>Embryophyta</taxon>
        <taxon>Tracheophyta</taxon>
        <taxon>Spermatophyta</taxon>
        <taxon>Magnoliopsida</taxon>
        <taxon>eudicotyledons</taxon>
        <taxon>Gunneridae</taxon>
        <taxon>Pentapetalae</taxon>
        <taxon>rosids</taxon>
        <taxon>fabids</taxon>
        <taxon>Malpighiales</taxon>
        <taxon>Linaceae</taxon>
        <taxon>Linum</taxon>
    </lineage>
</organism>
<protein>
    <submittedName>
        <fullName evidence="1">Uncharacterized protein</fullName>
    </submittedName>
</protein>
<evidence type="ECO:0000313" key="2">
    <source>
        <dbReference type="Proteomes" id="UP001154282"/>
    </source>
</evidence>
<dbReference type="EMBL" id="CAMGYJ010000005">
    <property type="protein sequence ID" value="CAI0416885.1"/>
    <property type="molecule type" value="Genomic_DNA"/>
</dbReference>
<dbReference type="AlphaFoldDB" id="A0AAV0K3I2"/>
<keyword evidence="2" id="KW-1185">Reference proteome</keyword>
<accession>A0AAV0K3I2</accession>
<feature type="non-terminal residue" evidence="1">
    <location>
        <position position="127"/>
    </location>
</feature>
<name>A0AAV0K3I2_9ROSI</name>
<gene>
    <name evidence="1" type="ORF">LITE_LOCUS17127</name>
</gene>
<reference evidence="1" key="1">
    <citation type="submission" date="2022-08" db="EMBL/GenBank/DDBJ databases">
        <authorList>
            <person name="Gutierrez-Valencia J."/>
        </authorList>
    </citation>
    <scope>NUCLEOTIDE SEQUENCE</scope>
</reference>
<comment type="caution">
    <text evidence="1">The sequence shown here is derived from an EMBL/GenBank/DDBJ whole genome shotgun (WGS) entry which is preliminary data.</text>
</comment>
<dbReference type="Proteomes" id="UP001154282">
    <property type="component" value="Unassembled WGS sequence"/>
</dbReference>